<dbReference type="Gene3D" id="3.90.180.10">
    <property type="entry name" value="Medium-chain alcohol dehydrogenases, catalytic domain"/>
    <property type="match status" value="1"/>
</dbReference>
<dbReference type="GO" id="GO:0016491">
    <property type="term" value="F:oxidoreductase activity"/>
    <property type="evidence" value="ECO:0007669"/>
    <property type="project" value="InterPro"/>
</dbReference>
<feature type="domain" description="Enoyl reductase (ER)" evidence="1">
    <location>
        <begin position="7"/>
        <end position="298"/>
    </location>
</feature>
<evidence type="ECO:0000313" key="3">
    <source>
        <dbReference type="Proteomes" id="UP000680750"/>
    </source>
</evidence>
<dbReference type="Pfam" id="PF08240">
    <property type="entry name" value="ADH_N"/>
    <property type="match status" value="1"/>
</dbReference>
<dbReference type="PANTHER" id="PTHR43482:SF1">
    <property type="entry name" value="PROTEIN AST1-RELATED"/>
    <property type="match status" value="1"/>
</dbReference>
<dbReference type="Gene3D" id="3.40.50.720">
    <property type="entry name" value="NAD(P)-binding Rossmann-like Domain"/>
    <property type="match status" value="1"/>
</dbReference>
<keyword evidence="3" id="KW-1185">Reference proteome</keyword>
<dbReference type="Proteomes" id="UP000680750">
    <property type="component" value="Chromosome"/>
</dbReference>
<sequence>MRAAIRGTGGPAVVEVPAPVPAAGQVRISVAAAAVNPVDLATQDGLFGELAAAGLGWDVAGTVDAIGAGVDGLAPGDAVFAFRDRLSAATGSHAELVVLDAAAVAAAPGLDPARAATVPLSATTGWQGLDRLDLPAGDTILVTGAAGAVGRFTSTLARRRGLRVVAAIRPGTADRVPAGVEHVVETTPGWPDAVRALRPGGVDGVLDAAGLGAPALDAVRAGGRYLSVLPMLPLPPALRGTHTSAVAAYSDATVLTELAKLAVAGELELPAVERFPLDAAAAAYRRAAQPGRTAAVVLVP</sequence>
<protein>
    <submittedName>
        <fullName evidence="2">NADPH:quinone reductase</fullName>
    </submittedName>
</protein>
<dbReference type="InterPro" id="IPR013154">
    <property type="entry name" value="ADH-like_N"/>
</dbReference>
<dbReference type="InterPro" id="IPR020843">
    <property type="entry name" value="ER"/>
</dbReference>
<proteinExistence type="predicted"/>
<evidence type="ECO:0000259" key="1">
    <source>
        <dbReference type="SMART" id="SM00829"/>
    </source>
</evidence>
<dbReference type="InterPro" id="IPR011032">
    <property type="entry name" value="GroES-like_sf"/>
</dbReference>
<dbReference type="OrthoDB" id="9787435at2"/>
<organism evidence="2 3">
    <name type="scientific">Actinocatenispora sera</name>
    <dbReference type="NCBI Taxonomy" id="390989"/>
    <lineage>
        <taxon>Bacteria</taxon>
        <taxon>Bacillati</taxon>
        <taxon>Actinomycetota</taxon>
        <taxon>Actinomycetes</taxon>
        <taxon>Micromonosporales</taxon>
        <taxon>Micromonosporaceae</taxon>
        <taxon>Actinocatenispora</taxon>
    </lineage>
</organism>
<accession>A0A810L2G5</accession>
<name>A0A810L2G5_9ACTN</name>
<dbReference type="InterPro" id="IPR036291">
    <property type="entry name" value="NAD(P)-bd_dom_sf"/>
</dbReference>
<dbReference type="KEGG" id="aser:Asera_31970"/>
<reference evidence="2" key="1">
    <citation type="submission" date="2020-08" db="EMBL/GenBank/DDBJ databases">
        <title>Whole genome shotgun sequence of Actinocatenispora sera NBRC 101916.</title>
        <authorList>
            <person name="Komaki H."/>
            <person name="Tamura T."/>
        </authorList>
    </citation>
    <scope>NUCLEOTIDE SEQUENCE</scope>
    <source>
        <strain evidence="2">NBRC 101916</strain>
    </source>
</reference>
<gene>
    <name evidence="2" type="ORF">Asera_31970</name>
</gene>
<dbReference type="AlphaFoldDB" id="A0A810L2G5"/>
<dbReference type="RefSeq" id="WP_030448771.1">
    <property type="nucleotide sequence ID" value="NZ_AP023354.1"/>
</dbReference>
<evidence type="ECO:0000313" key="2">
    <source>
        <dbReference type="EMBL" id="BCJ29089.1"/>
    </source>
</evidence>
<dbReference type="CDD" id="cd05289">
    <property type="entry name" value="MDR_like_2"/>
    <property type="match status" value="1"/>
</dbReference>
<dbReference type="SUPFAM" id="SSF50129">
    <property type="entry name" value="GroES-like"/>
    <property type="match status" value="1"/>
</dbReference>
<dbReference type="InterPro" id="IPR052585">
    <property type="entry name" value="Lipid_raft_assoc_Zn_ADH"/>
</dbReference>
<dbReference type="EMBL" id="AP023354">
    <property type="protein sequence ID" value="BCJ29089.1"/>
    <property type="molecule type" value="Genomic_DNA"/>
</dbReference>
<dbReference type="SMART" id="SM00829">
    <property type="entry name" value="PKS_ER"/>
    <property type="match status" value="1"/>
</dbReference>
<dbReference type="Pfam" id="PF13602">
    <property type="entry name" value="ADH_zinc_N_2"/>
    <property type="match status" value="1"/>
</dbReference>
<dbReference type="SUPFAM" id="SSF51735">
    <property type="entry name" value="NAD(P)-binding Rossmann-fold domains"/>
    <property type="match status" value="1"/>
</dbReference>
<dbReference type="PANTHER" id="PTHR43482">
    <property type="entry name" value="PROTEIN AST1-RELATED"/>
    <property type="match status" value="1"/>
</dbReference>